<feature type="compositionally biased region" description="Low complexity" evidence="1">
    <location>
        <begin position="53"/>
        <end position="63"/>
    </location>
</feature>
<name>A0ABT2UFC5_9BACL</name>
<dbReference type="EMBL" id="JAOQIO010000043">
    <property type="protein sequence ID" value="MCU6793312.1"/>
    <property type="molecule type" value="Genomic_DNA"/>
</dbReference>
<evidence type="ECO:0000256" key="1">
    <source>
        <dbReference type="SAM" id="MobiDB-lite"/>
    </source>
</evidence>
<dbReference type="PANTHER" id="PTHR33678">
    <property type="entry name" value="BLL1576 PROTEIN"/>
    <property type="match status" value="1"/>
</dbReference>
<dbReference type="Pfam" id="PF20042">
    <property type="entry name" value="DUF6444"/>
    <property type="match status" value="1"/>
</dbReference>
<dbReference type="InterPro" id="IPR004291">
    <property type="entry name" value="Transposase_IS66_central"/>
</dbReference>
<dbReference type="RefSeq" id="WP_262684616.1">
    <property type="nucleotide sequence ID" value="NZ_JAOQIO010000043.1"/>
</dbReference>
<accession>A0ABT2UFC5</accession>
<feature type="domain" description="DUF6444" evidence="3">
    <location>
        <begin position="32"/>
        <end position="89"/>
    </location>
</feature>
<evidence type="ECO:0000259" key="2">
    <source>
        <dbReference type="Pfam" id="PF03050"/>
    </source>
</evidence>
<dbReference type="PANTHER" id="PTHR33678:SF1">
    <property type="entry name" value="BLL1576 PROTEIN"/>
    <property type="match status" value="1"/>
</dbReference>
<evidence type="ECO:0000313" key="5">
    <source>
        <dbReference type="Proteomes" id="UP001652445"/>
    </source>
</evidence>
<proteinExistence type="predicted"/>
<evidence type="ECO:0000313" key="4">
    <source>
        <dbReference type="EMBL" id="MCU6793312.1"/>
    </source>
</evidence>
<reference evidence="4 5" key="1">
    <citation type="submission" date="2022-09" db="EMBL/GenBank/DDBJ databases">
        <authorList>
            <person name="Han X.L."/>
            <person name="Wang Q."/>
            <person name="Lu T."/>
        </authorList>
    </citation>
    <scope>NUCLEOTIDE SEQUENCE [LARGE SCALE GENOMIC DNA]</scope>
    <source>
        <strain evidence="4 5">WQ 127069</strain>
    </source>
</reference>
<dbReference type="InterPro" id="IPR045618">
    <property type="entry name" value="DUF6444"/>
</dbReference>
<feature type="domain" description="Transposase IS66 central" evidence="2">
    <location>
        <begin position="166"/>
        <end position="258"/>
    </location>
</feature>
<feature type="region of interest" description="Disordered" evidence="1">
    <location>
        <begin position="49"/>
        <end position="89"/>
    </location>
</feature>
<protein>
    <submittedName>
        <fullName evidence="4">Transposase</fullName>
    </submittedName>
</protein>
<evidence type="ECO:0000259" key="3">
    <source>
        <dbReference type="Pfam" id="PF20042"/>
    </source>
</evidence>
<sequence length="292" mass="32799">MKLTPQQVNNICKGDEEIAGYFHALLTVVDQQAQRIEKLEKRVHELERQLAQNSNNSSKPPSSDGLRKPTNLRTPGGKKGAPKGHEGTTLHFVDHPHEIVVHGLRACSGCKAPLDAVESQTYEKRQVFDLPPPCIWVTEHRAEKKCCPQCGLQQKASFPERILAPTQYGEGFTAWAAYLHAYQMLPLERITRLFADLTGYQPSEATLLSSLQMMADSLEGAEQAIRVQLFQKSVVHADETGCRIEGKTNWMHVVSDAETFPSSICHIYMMRFGQYWTLLWYASSSVSPCLIM</sequence>
<dbReference type="InterPro" id="IPR052344">
    <property type="entry name" value="Transposase-related"/>
</dbReference>
<dbReference type="Pfam" id="PF03050">
    <property type="entry name" value="DDE_Tnp_IS66"/>
    <property type="match status" value="1"/>
</dbReference>
<comment type="caution">
    <text evidence="4">The sequence shown here is derived from an EMBL/GenBank/DDBJ whole genome shotgun (WGS) entry which is preliminary data.</text>
</comment>
<organism evidence="4 5">
    <name type="scientific">Paenibacillus baimaensis</name>
    <dbReference type="NCBI Taxonomy" id="2982185"/>
    <lineage>
        <taxon>Bacteria</taxon>
        <taxon>Bacillati</taxon>
        <taxon>Bacillota</taxon>
        <taxon>Bacilli</taxon>
        <taxon>Bacillales</taxon>
        <taxon>Paenibacillaceae</taxon>
        <taxon>Paenibacillus</taxon>
    </lineage>
</organism>
<keyword evidence="5" id="KW-1185">Reference proteome</keyword>
<dbReference type="Proteomes" id="UP001652445">
    <property type="component" value="Unassembled WGS sequence"/>
</dbReference>
<gene>
    <name evidence="4" type="ORF">OB236_14445</name>
</gene>